<reference evidence="2 3" key="1">
    <citation type="submission" date="2006-03" db="EMBL/GenBank/DDBJ databases">
        <title>Complete sequence of Shewanella denitrificans OS217.</title>
        <authorList>
            <consortium name="US DOE Joint Genome Institute"/>
            <person name="Copeland A."/>
            <person name="Lucas S."/>
            <person name="Lapidus A."/>
            <person name="Barry K."/>
            <person name="Detter J.C."/>
            <person name="Glavina del Rio T."/>
            <person name="Hammon N."/>
            <person name="Israni S."/>
            <person name="Dalin E."/>
            <person name="Tice H."/>
            <person name="Pitluck S."/>
            <person name="Brettin T."/>
            <person name="Bruce D."/>
            <person name="Han C."/>
            <person name="Tapia R."/>
            <person name="Gilna P."/>
            <person name="Kiss H."/>
            <person name="Schmutz J."/>
            <person name="Larimer F."/>
            <person name="Land M."/>
            <person name="Hauser L."/>
            <person name="Kyrpides N."/>
            <person name="Lykidis A."/>
            <person name="Richardson P."/>
        </authorList>
    </citation>
    <scope>NUCLEOTIDE SEQUENCE [LARGE SCALE GENOMIC DNA]</scope>
    <source>
        <strain evidence="3">OS217 / ATCC BAA-1090 / DSM 15013</strain>
    </source>
</reference>
<name>Q12IZ5_SHEDO</name>
<organism evidence="2 3">
    <name type="scientific">Shewanella denitrificans (strain OS217 / ATCC BAA-1090 / DSM 15013)</name>
    <dbReference type="NCBI Taxonomy" id="318161"/>
    <lineage>
        <taxon>Bacteria</taxon>
        <taxon>Pseudomonadati</taxon>
        <taxon>Pseudomonadota</taxon>
        <taxon>Gammaproteobacteria</taxon>
        <taxon>Alteromonadales</taxon>
        <taxon>Shewanellaceae</taxon>
        <taxon>Shewanella</taxon>
    </lineage>
</organism>
<gene>
    <name evidence="2" type="ordered locus">Sden_3305</name>
</gene>
<keyword evidence="1" id="KW-0732">Signal</keyword>
<protein>
    <recommendedName>
        <fullName evidence="4">Peptidase M10 metallopeptidase domain-containing protein</fullName>
    </recommendedName>
</protein>
<feature type="chain" id="PRO_5004181389" description="Peptidase M10 metallopeptidase domain-containing protein" evidence="1">
    <location>
        <begin position="21"/>
        <end position="263"/>
    </location>
</feature>
<dbReference type="AlphaFoldDB" id="Q12IZ5"/>
<dbReference type="Gene3D" id="3.40.390.10">
    <property type="entry name" value="Collagenase (Catalytic Domain)"/>
    <property type="match status" value="1"/>
</dbReference>
<dbReference type="eggNOG" id="ENOG5033RSC">
    <property type="taxonomic scope" value="Bacteria"/>
</dbReference>
<evidence type="ECO:0000256" key="1">
    <source>
        <dbReference type="SAM" id="SignalP"/>
    </source>
</evidence>
<dbReference type="InterPro" id="IPR024079">
    <property type="entry name" value="MetalloPept_cat_dom_sf"/>
</dbReference>
<evidence type="ECO:0008006" key="4">
    <source>
        <dbReference type="Google" id="ProtNLM"/>
    </source>
</evidence>
<feature type="signal peptide" evidence="1">
    <location>
        <begin position="1"/>
        <end position="20"/>
    </location>
</feature>
<dbReference type="EMBL" id="CP000302">
    <property type="protein sequence ID" value="ABE56581.1"/>
    <property type="molecule type" value="Genomic_DNA"/>
</dbReference>
<dbReference type="GO" id="GO:0008237">
    <property type="term" value="F:metallopeptidase activity"/>
    <property type="evidence" value="ECO:0007669"/>
    <property type="project" value="InterPro"/>
</dbReference>
<accession>Q12IZ5</accession>
<dbReference type="HOGENOM" id="CLU_972771_0_0_6"/>
<evidence type="ECO:0000313" key="3">
    <source>
        <dbReference type="Proteomes" id="UP000001982"/>
    </source>
</evidence>
<evidence type="ECO:0000313" key="2">
    <source>
        <dbReference type="EMBL" id="ABE56581.1"/>
    </source>
</evidence>
<dbReference type="Proteomes" id="UP000001982">
    <property type="component" value="Chromosome"/>
</dbReference>
<dbReference type="KEGG" id="sdn:Sden_3305"/>
<dbReference type="OrthoDB" id="7594344at2"/>
<dbReference type="SUPFAM" id="SSF55486">
    <property type="entry name" value="Metalloproteases ('zincins'), catalytic domain"/>
    <property type="match status" value="1"/>
</dbReference>
<sequence>MKRIITAILGTLLLPSVSVADHSWNDYHWARTSASFNLILVNNTTPDWQPYVVQAISDWSLSPMVVLVEDSSGANNTKVRRRCSSIEGQLRICNLAYGNTGWLGIAGISLDGNGHITTGYTKLNDTYFSDPYYDEAWKQSVTCQEIGHNLGLDHQDEDFNNQSLFSCMDYQNPPFEYPNTHDFEQLTSIYGHLDSYNSYAGAGENPDARACNAPPGKGCNKAGSNNDVGWGMSMGRRGNAEKFLRIDRNGVRHLTHVTWAIGF</sequence>
<keyword evidence="3" id="KW-1185">Reference proteome</keyword>
<dbReference type="RefSeq" id="WP_011497726.1">
    <property type="nucleotide sequence ID" value="NC_007954.1"/>
</dbReference>
<proteinExistence type="predicted"/>